<dbReference type="PANTHER" id="PTHR11552:SF147">
    <property type="entry name" value="CHOLINE DEHYDROGENASE, MITOCHONDRIAL"/>
    <property type="match status" value="1"/>
</dbReference>
<dbReference type="Pfam" id="PF00732">
    <property type="entry name" value="GMC_oxred_N"/>
    <property type="match status" value="1"/>
</dbReference>
<evidence type="ECO:0000256" key="5">
    <source>
        <dbReference type="PIRSR" id="PIRSR000137-2"/>
    </source>
</evidence>
<dbReference type="EMBL" id="JAZDUA010000004">
    <property type="protein sequence ID" value="KAK7874207.1"/>
    <property type="molecule type" value="Genomic_DNA"/>
</dbReference>
<dbReference type="PROSITE" id="PS00624">
    <property type="entry name" value="GMC_OXRED_2"/>
    <property type="match status" value="1"/>
</dbReference>
<accession>A0AAN9W930</accession>
<keyword evidence="11" id="KW-1185">Reference proteome</keyword>
<comment type="cofactor">
    <cofactor evidence="1 5">
        <name>FAD</name>
        <dbReference type="ChEBI" id="CHEBI:57692"/>
    </cofactor>
</comment>
<evidence type="ECO:0000256" key="1">
    <source>
        <dbReference type="ARBA" id="ARBA00001974"/>
    </source>
</evidence>
<feature type="compositionally biased region" description="Basic and acidic residues" evidence="7">
    <location>
        <begin position="193"/>
        <end position="202"/>
    </location>
</feature>
<protein>
    <recommendedName>
        <fullName evidence="8 9">Glucose-methanol-choline oxidoreductase N-terminal domain-containing protein</fullName>
    </recommendedName>
</protein>
<dbReference type="PANTHER" id="PTHR11552">
    <property type="entry name" value="GLUCOSE-METHANOL-CHOLINE GMC OXIDOREDUCTASE"/>
    <property type="match status" value="1"/>
</dbReference>
<evidence type="ECO:0000256" key="4">
    <source>
        <dbReference type="ARBA" id="ARBA00022827"/>
    </source>
</evidence>
<feature type="region of interest" description="Disordered" evidence="7">
    <location>
        <begin position="193"/>
        <end position="215"/>
    </location>
</feature>
<dbReference type="Gene3D" id="3.30.560.10">
    <property type="entry name" value="Glucose Oxidase, domain 3"/>
    <property type="match status" value="1"/>
</dbReference>
<reference evidence="10 11" key="1">
    <citation type="submission" date="2024-03" db="EMBL/GenBank/DDBJ databases">
        <title>The genome assembly and annotation of the cricket Gryllus longicercus Weissman &amp; Gray.</title>
        <authorList>
            <person name="Szrajer S."/>
            <person name="Gray D."/>
            <person name="Ylla G."/>
        </authorList>
    </citation>
    <scope>NUCLEOTIDE SEQUENCE [LARGE SCALE GENOMIC DNA]</scope>
    <source>
        <strain evidence="10">DAG 2021-001</strain>
        <tissue evidence="10">Whole body minus gut</tissue>
    </source>
</reference>
<feature type="binding site" evidence="5">
    <location>
        <position position="287"/>
    </location>
    <ligand>
        <name>FAD</name>
        <dbReference type="ChEBI" id="CHEBI:57692"/>
    </ligand>
</feature>
<evidence type="ECO:0000313" key="11">
    <source>
        <dbReference type="Proteomes" id="UP001378592"/>
    </source>
</evidence>
<evidence type="ECO:0000256" key="7">
    <source>
        <dbReference type="SAM" id="MobiDB-lite"/>
    </source>
</evidence>
<dbReference type="PIRSF" id="PIRSF000137">
    <property type="entry name" value="Alcohol_oxidase"/>
    <property type="match status" value="1"/>
</dbReference>
<keyword evidence="4 5" id="KW-0274">FAD</keyword>
<evidence type="ECO:0000256" key="3">
    <source>
        <dbReference type="ARBA" id="ARBA00022630"/>
    </source>
</evidence>
<sequence>MEAAGGAGVGAGPGAGALGAGPCPGLVGGAGGALFGNLVQTLLAAQCALADPAAFPPDVAAADVLPAYDFVIVGGGSAGAVLAHRLTENPDWTVLLVESGGDPSLTSEVPALLFNTHQTEIDWKYKTEPNGAACQGYLEGRCNWPRGRVLGGSSAINAMLYVRGNRADYDRWAQLGNPGWSYEEVLPYFKKSEDSPSEDARLHGRGGPLRVEPFGSQEHQRSLKDVLLAAYEEAGYPPLQDVNAASPIGVGEAPATVRGGVRLSTARAFLSPVRDRANLHVVKFGLVTKVLIDPVTKTATGVRFIKGGDVRDVKATHEVVLAAGSVNSPQLLMLSGVGPREHLENVGVDTIVHDLPVGKNLQDHPIFMGAAFSVNRSKPRPIPPLTALDGLYEFLTRRTGMFTNIGITDLVGFINTREPADKTRVPNLQLHHIFVNANNTVLLSGMVSSAEFMPDVTRALYQASAQSDLLWIVPTLLHPKSRGEILLRSADPLDPPRIVSGYLTHEDDVEVMLDGIEFVKMVGGTKAMKLLEAQLLPAQYAGCPDARFDTDEYWRCALRHLTNSIYHPVGTCRMGPATDPRAVVDPELRVHGLKGLRVVDASVMPEIPSGNTNAAVIMIAEKAADMIKREWEAPEAA</sequence>
<feature type="domain" description="Glucose-methanol-choline oxidoreductase N-terminal" evidence="8">
    <location>
        <begin position="147"/>
        <end position="170"/>
    </location>
</feature>
<dbReference type="Pfam" id="PF05199">
    <property type="entry name" value="GMC_oxred_C"/>
    <property type="match status" value="1"/>
</dbReference>
<dbReference type="Gene3D" id="3.50.50.60">
    <property type="entry name" value="FAD/NAD(P)-binding domain"/>
    <property type="match status" value="1"/>
</dbReference>
<feature type="domain" description="Glucose-methanol-choline oxidoreductase N-terminal" evidence="9">
    <location>
        <begin position="324"/>
        <end position="338"/>
    </location>
</feature>
<dbReference type="Proteomes" id="UP001378592">
    <property type="component" value="Unassembled WGS sequence"/>
</dbReference>
<evidence type="ECO:0000256" key="6">
    <source>
        <dbReference type="RuleBase" id="RU003968"/>
    </source>
</evidence>
<keyword evidence="3 6" id="KW-0285">Flavoprotein</keyword>
<dbReference type="AlphaFoldDB" id="A0AAN9W930"/>
<evidence type="ECO:0000313" key="10">
    <source>
        <dbReference type="EMBL" id="KAK7874207.1"/>
    </source>
</evidence>
<comment type="caution">
    <text evidence="10">The sequence shown here is derived from an EMBL/GenBank/DDBJ whole genome shotgun (WGS) entry which is preliminary data.</text>
</comment>
<evidence type="ECO:0000256" key="2">
    <source>
        <dbReference type="ARBA" id="ARBA00010790"/>
    </source>
</evidence>
<dbReference type="SUPFAM" id="SSF54373">
    <property type="entry name" value="FAD-linked reductases, C-terminal domain"/>
    <property type="match status" value="1"/>
</dbReference>
<name>A0AAN9W930_9ORTH</name>
<dbReference type="InterPro" id="IPR007867">
    <property type="entry name" value="GMC_OxRtase_C"/>
</dbReference>
<evidence type="ECO:0000259" key="9">
    <source>
        <dbReference type="PROSITE" id="PS00624"/>
    </source>
</evidence>
<dbReference type="InterPro" id="IPR000172">
    <property type="entry name" value="GMC_OxRdtase_N"/>
</dbReference>
<dbReference type="InterPro" id="IPR012132">
    <property type="entry name" value="GMC_OxRdtase"/>
</dbReference>
<dbReference type="GO" id="GO:0016614">
    <property type="term" value="F:oxidoreductase activity, acting on CH-OH group of donors"/>
    <property type="evidence" value="ECO:0007669"/>
    <property type="project" value="InterPro"/>
</dbReference>
<proteinExistence type="inferred from homology"/>
<comment type="similarity">
    <text evidence="2 6">Belongs to the GMC oxidoreductase family.</text>
</comment>
<evidence type="ECO:0000259" key="8">
    <source>
        <dbReference type="PROSITE" id="PS00623"/>
    </source>
</evidence>
<organism evidence="10 11">
    <name type="scientific">Gryllus longicercus</name>
    <dbReference type="NCBI Taxonomy" id="2509291"/>
    <lineage>
        <taxon>Eukaryota</taxon>
        <taxon>Metazoa</taxon>
        <taxon>Ecdysozoa</taxon>
        <taxon>Arthropoda</taxon>
        <taxon>Hexapoda</taxon>
        <taxon>Insecta</taxon>
        <taxon>Pterygota</taxon>
        <taxon>Neoptera</taxon>
        <taxon>Polyneoptera</taxon>
        <taxon>Orthoptera</taxon>
        <taxon>Ensifera</taxon>
        <taxon>Gryllidea</taxon>
        <taxon>Grylloidea</taxon>
        <taxon>Gryllidae</taxon>
        <taxon>Gryllinae</taxon>
        <taxon>Gryllus</taxon>
    </lineage>
</organism>
<feature type="binding site" evidence="5">
    <location>
        <position position="149"/>
    </location>
    <ligand>
        <name>FAD</name>
        <dbReference type="ChEBI" id="CHEBI:57692"/>
    </ligand>
</feature>
<dbReference type="PROSITE" id="PS00623">
    <property type="entry name" value="GMC_OXRED_1"/>
    <property type="match status" value="1"/>
</dbReference>
<dbReference type="SUPFAM" id="SSF51905">
    <property type="entry name" value="FAD/NAD(P)-binding domain"/>
    <property type="match status" value="1"/>
</dbReference>
<dbReference type="InterPro" id="IPR036188">
    <property type="entry name" value="FAD/NAD-bd_sf"/>
</dbReference>
<dbReference type="GO" id="GO:0050660">
    <property type="term" value="F:flavin adenine dinucleotide binding"/>
    <property type="evidence" value="ECO:0007669"/>
    <property type="project" value="InterPro"/>
</dbReference>
<gene>
    <name evidence="10" type="ORF">R5R35_006251</name>
</gene>